<dbReference type="Proteomes" id="UP000276133">
    <property type="component" value="Unassembled WGS sequence"/>
</dbReference>
<dbReference type="AlphaFoldDB" id="A0A3M7P2K1"/>
<reference evidence="1 2" key="1">
    <citation type="journal article" date="2018" name="Sci. Rep.">
        <title>Genomic signatures of local adaptation to the degree of environmental predictability in rotifers.</title>
        <authorList>
            <person name="Franch-Gras L."/>
            <person name="Hahn C."/>
            <person name="Garcia-Roger E.M."/>
            <person name="Carmona M.J."/>
            <person name="Serra M."/>
            <person name="Gomez A."/>
        </authorList>
    </citation>
    <scope>NUCLEOTIDE SEQUENCE [LARGE SCALE GENOMIC DNA]</scope>
    <source>
        <strain evidence="1">HYR1</strain>
    </source>
</reference>
<name>A0A3M7P2K1_BRAPC</name>
<gene>
    <name evidence="1" type="ORF">BpHYR1_052024</name>
</gene>
<proteinExistence type="predicted"/>
<dbReference type="EMBL" id="REGN01014218">
    <property type="protein sequence ID" value="RMZ92894.1"/>
    <property type="molecule type" value="Genomic_DNA"/>
</dbReference>
<evidence type="ECO:0000313" key="2">
    <source>
        <dbReference type="Proteomes" id="UP000276133"/>
    </source>
</evidence>
<keyword evidence="2" id="KW-1185">Reference proteome</keyword>
<sequence>MRVAKFRIGSLRIGFFRPESVCALRSFNYSQMTDFFSQNLHQINLFFFKNKKLFVASKFMYFLPLKQNRKKLNYEKKTTF</sequence>
<organism evidence="1 2">
    <name type="scientific">Brachionus plicatilis</name>
    <name type="common">Marine rotifer</name>
    <name type="synonym">Brachionus muelleri</name>
    <dbReference type="NCBI Taxonomy" id="10195"/>
    <lineage>
        <taxon>Eukaryota</taxon>
        <taxon>Metazoa</taxon>
        <taxon>Spiralia</taxon>
        <taxon>Gnathifera</taxon>
        <taxon>Rotifera</taxon>
        <taxon>Eurotatoria</taxon>
        <taxon>Monogononta</taxon>
        <taxon>Pseudotrocha</taxon>
        <taxon>Ploima</taxon>
        <taxon>Brachionidae</taxon>
        <taxon>Brachionus</taxon>
    </lineage>
</organism>
<protein>
    <submittedName>
        <fullName evidence="1">Uncharacterized protein</fullName>
    </submittedName>
</protein>
<accession>A0A3M7P2K1</accession>
<comment type="caution">
    <text evidence="1">The sequence shown here is derived from an EMBL/GenBank/DDBJ whole genome shotgun (WGS) entry which is preliminary data.</text>
</comment>
<evidence type="ECO:0000313" key="1">
    <source>
        <dbReference type="EMBL" id="RMZ92894.1"/>
    </source>
</evidence>